<evidence type="ECO:0000313" key="1">
    <source>
        <dbReference type="EMBL" id="TWU54374.1"/>
    </source>
</evidence>
<proteinExistence type="predicted"/>
<dbReference type="EMBL" id="SJPW01000004">
    <property type="protein sequence ID" value="TWU54374.1"/>
    <property type="molecule type" value="Genomic_DNA"/>
</dbReference>
<organism evidence="1 2">
    <name type="scientific">Rubripirellula tenax</name>
    <dbReference type="NCBI Taxonomy" id="2528015"/>
    <lineage>
        <taxon>Bacteria</taxon>
        <taxon>Pseudomonadati</taxon>
        <taxon>Planctomycetota</taxon>
        <taxon>Planctomycetia</taxon>
        <taxon>Pirellulales</taxon>
        <taxon>Pirellulaceae</taxon>
        <taxon>Rubripirellula</taxon>
    </lineage>
</organism>
<evidence type="ECO:0000313" key="2">
    <source>
        <dbReference type="Proteomes" id="UP000318288"/>
    </source>
</evidence>
<reference evidence="1 2" key="1">
    <citation type="submission" date="2019-02" db="EMBL/GenBank/DDBJ databases">
        <title>Deep-cultivation of Planctomycetes and their phenomic and genomic characterization uncovers novel biology.</title>
        <authorList>
            <person name="Wiegand S."/>
            <person name="Jogler M."/>
            <person name="Boedeker C."/>
            <person name="Pinto D."/>
            <person name="Vollmers J."/>
            <person name="Rivas-Marin E."/>
            <person name="Kohn T."/>
            <person name="Peeters S.H."/>
            <person name="Heuer A."/>
            <person name="Rast P."/>
            <person name="Oberbeckmann S."/>
            <person name="Bunk B."/>
            <person name="Jeske O."/>
            <person name="Meyerdierks A."/>
            <person name="Storesund J.E."/>
            <person name="Kallscheuer N."/>
            <person name="Luecker S."/>
            <person name="Lage O.M."/>
            <person name="Pohl T."/>
            <person name="Merkel B.J."/>
            <person name="Hornburger P."/>
            <person name="Mueller R.-W."/>
            <person name="Bruemmer F."/>
            <person name="Labrenz M."/>
            <person name="Spormann A.M."/>
            <person name="Op Den Camp H."/>
            <person name="Overmann J."/>
            <person name="Amann R."/>
            <person name="Jetten M.S.M."/>
            <person name="Mascher T."/>
            <person name="Medema M.H."/>
            <person name="Devos D.P."/>
            <person name="Kaster A.-K."/>
            <person name="Ovreas L."/>
            <person name="Rohde M."/>
            <person name="Galperin M.Y."/>
            <person name="Jogler C."/>
        </authorList>
    </citation>
    <scope>NUCLEOTIDE SEQUENCE [LARGE SCALE GENOMIC DNA]</scope>
    <source>
        <strain evidence="1 2">Poly51</strain>
    </source>
</reference>
<comment type="caution">
    <text evidence="1">The sequence shown here is derived from an EMBL/GenBank/DDBJ whole genome shotgun (WGS) entry which is preliminary data.</text>
</comment>
<dbReference type="Proteomes" id="UP000318288">
    <property type="component" value="Unassembled WGS sequence"/>
</dbReference>
<sequence>MNYELPTTIERLAENDRSLASAMAYHSLKPVTWRLRRNALFPSAKFALWPDGFCLWASSGTHENRDNFLSGTVDLGHFQRVVDTLDRDGFFNEPELSREVNGIDVPYETLSIKSDEKQLEMKSSSGFRRRPVHGTELSLFDAFSAASSRDLGYLYAWERGENALSQLRPHQGIAEHGSFVYFGLDLVWRPLYAPHNGG</sequence>
<name>A0A5C6F1A8_9BACT</name>
<gene>
    <name evidence="1" type="ORF">Poly51_30910</name>
</gene>
<accession>A0A5C6F1A8</accession>
<dbReference type="RefSeq" id="WP_146458605.1">
    <property type="nucleotide sequence ID" value="NZ_SJPW01000004.1"/>
</dbReference>
<protein>
    <submittedName>
        <fullName evidence="1">Uncharacterized protein</fullName>
    </submittedName>
</protein>
<dbReference type="AlphaFoldDB" id="A0A5C6F1A8"/>
<keyword evidence="2" id="KW-1185">Reference proteome</keyword>